<dbReference type="PANTHER" id="PTHR37540:SF5">
    <property type="entry name" value="TRANSCRIPTION FACTOR DOMAIN-CONTAINING PROTEIN"/>
    <property type="match status" value="1"/>
</dbReference>
<dbReference type="PANTHER" id="PTHR37540">
    <property type="entry name" value="TRANSCRIPTION FACTOR (ACR-2), PUTATIVE-RELATED-RELATED"/>
    <property type="match status" value="1"/>
</dbReference>
<dbReference type="AlphaFoldDB" id="A0A438MRF0"/>
<reference evidence="2 3" key="1">
    <citation type="submission" date="2017-03" db="EMBL/GenBank/DDBJ databases">
        <title>Genomes of endolithic fungi from Antarctica.</title>
        <authorList>
            <person name="Coleine C."/>
            <person name="Masonjones S."/>
            <person name="Stajich J.E."/>
        </authorList>
    </citation>
    <scope>NUCLEOTIDE SEQUENCE [LARGE SCALE GENOMIC DNA]</scope>
    <source>
        <strain evidence="2 3">CCFEE 6314</strain>
    </source>
</reference>
<feature type="compositionally biased region" description="Basic and acidic residues" evidence="1">
    <location>
        <begin position="20"/>
        <end position="29"/>
    </location>
</feature>
<comment type="caution">
    <text evidence="2">The sequence shown here is derived from an EMBL/GenBank/DDBJ whole genome shotgun (WGS) entry which is preliminary data.</text>
</comment>
<name>A0A438MRF0_EXOME</name>
<proteinExistence type="predicted"/>
<accession>A0A438MRF0</accession>
<feature type="region of interest" description="Disordered" evidence="1">
    <location>
        <begin position="17"/>
        <end position="38"/>
    </location>
</feature>
<sequence length="544" mass="61538">MVKPPQPPIVIVNFKTDGPASHEKFDPSKAKSHAARVGFQRRSALKSTESGGPHARKQNQCQCNGRQSCNFCRAKLADYQNKMLAFHGRRDPFNSSVGHDASPMCHSALEYAIETGFASLFAPLRPTKASSLITSWKGSAVQVPILFHAEVVASVGWVLLMIGGQNLPVEPLLHRLQMEQRQLALETLRKELEAPTFEPTDAHVHAIAFLAFQSGGPMPCDEPYPPSPMGLLQQVYAFSRFEATLPHVTALYNFVSARGGIDKIQLHALADVLEVVDIVISTRTQNPCRFPLIRTKSKLEEKREESVLDSYTGTRRIGGHELLSIKKINLTIYRLLVQMSQVTGILDRFDEDPSRTELSGVLIMRRNEIQHGLLGYPTAQYSEYMFMLDEDSLDMPPDVMALTEMIRLAASIYSDLVLFPQPWITGIKLQLAQRLRMVAEKSGMYDNIKHSVPDYPKIHVWILWFGCFAAFRTEHQAWFEDKLRWFVNMYYGMAIEKAENVRFKRVKEGLRGFLWWSPVCDPAGQALWTRLTQISDDDDTDPDT</sequence>
<evidence type="ECO:0000313" key="3">
    <source>
        <dbReference type="Proteomes" id="UP000288859"/>
    </source>
</evidence>
<evidence type="ECO:0000256" key="1">
    <source>
        <dbReference type="SAM" id="MobiDB-lite"/>
    </source>
</evidence>
<gene>
    <name evidence="2" type="ORF">B0A52_10152</name>
</gene>
<dbReference type="OrthoDB" id="3469466at2759"/>
<dbReference type="EMBL" id="NAJM01000066">
    <property type="protein sequence ID" value="RVX66225.1"/>
    <property type="molecule type" value="Genomic_DNA"/>
</dbReference>
<organism evidence="2 3">
    <name type="scientific">Exophiala mesophila</name>
    <name type="common">Black yeast-like fungus</name>
    <dbReference type="NCBI Taxonomy" id="212818"/>
    <lineage>
        <taxon>Eukaryota</taxon>
        <taxon>Fungi</taxon>
        <taxon>Dikarya</taxon>
        <taxon>Ascomycota</taxon>
        <taxon>Pezizomycotina</taxon>
        <taxon>Eurotiomycetes</taxon>
        <taxon>Chaetothyriomycetidae</taxon>
        <taxon>Chaetothyriales</taxon>
        <taxon>Herpotrichiellaceae</taxon>
        <taxon>Exophiala</taxon>
    </lineage>
</organism>
<dbReference type="VEuPathDB" id="FungiDB:PV10_06686"/>
<dbReference type="Proteomes" id="UP000288859">
    <property type="component" value="Unassembled WGS sequence"/>
</dbReference>
<evidence type="ECO:0000313" key="2">
    <source>
        <dbReference type="EMBL" id="RVX66225.1"/>
    </source>
</evidence>
<protein>
    <submittedName>
        <fullName evidence="2">Uncharacterized protein</fullName>
    </submittedName>
</protein>